<dbReference type="GO" id="GO:0003714">
    <property type="term" value="F:transcription corepressor activity"/>
    <property type="evidence" value="ECO:0007669"/>
    <property type="project" value="InterPro"/>
</dbReference>
<evidence type="ECO:0000313" key="8">
    <source>
        <dbReference type="EMBL" id="KAK7173532.1"/>
    </source>
</evidence>
<feature type="region of interest" description="Disordered" evidence="6">
    <location>
        <begin position="1"/>
        <end position="25"/>
    </location>
</feature>
<protein>
    <recommendedName>
        <fullName evidence="7">BEN domain-containing protein</fullName>
    </recommendedName>
</protein>
<dbReference type="InterPro" id="IPR037496">
    <property type="entry name" value="BEND6-like"/>
</dbReference>
<gene>
    <name evidence="8" type="ORF">R3I93_003376</name>
</gene>
<feature type="domain" description="BEN" evidence="7">
    <location>
        <begin position="50"/>
        <end position="145"/>
    </location>
</feature>
<keyword evidence="4" id="KW-0804">Transcription</keyword>
<dbReference type="Gene3D" id="1.10.10.2590">
    <property type="entry name" value="BEN domain"/>
    <property type="match status" value="1"/>
</dbReference>
<keyword evidence="2" id="KW-0678">Repressor</keyword>
<proteinExistence type="predicted"/>
<dbReference type="EMBL" id="JAYKXH010000003">
    <property type="protein sequence ID" value="KAK7173532.1"/>
    <property type="molecule type" value="Genomic_DNA"/>
</dbReference>
<dbReference type="PROSITE" id="PS51457">
    <property type="entry name" value="BEN"/>
    <property type="match status" value="1"/>
</dbReference>
<evidence type="ECO:0000259" key="7">
    <source>
        <dbReference type="PROSITE" id="PS51457"/>
    </source>
</evidence>
<keyword evidence="5" id="KW-0539">Nucleus</keyword>
<evidence type="ECO:0000256" key="3">
    <source>
        <dbReference type="ARBA" id="ARBA00023015"/>
    </source>
</evidence>
<organism evidence="8 9">
    <name type="scientific">Phoxinus phoxinus</name>
    <name type="common">Eurasian minnow</name>
    <dbReference type="NCBI Taxonomy" id="58324"/>
    <lineage>
        <taxon>Eukaryota</taxon>
        <taxon>Metazoa</taxon>
        <taxon>Chordata</taxon>
        <taxon>Craniata</taxon>
        <taxon>Vertebrata</taxon>
        <taxon>Euteleostomi</taxon>
        <taxon>Actinopterygii</taxon>
        <taxon>Neopterygii</taxon>
        <taxon>Teleostei</taxon>
        <taxon>Ostariophysi</taxon>
        <taxon>Cypriniformes</taxon>
        <taxon>Leuciscidae</taxon>
        <taxon>Phoxininae</taxon>
        <taxon>Phoxinus</taxon>
    </lineage>
</organism>
<keyword evidence="3" id="KW-0805">Transcription regulation</keyword>
<evidence type="ECO:0000256" key="4">
    <source>
        <dbReference type="ARBA" id="ARBA00023163"/>
    </source>
</evidence>
<evidence type="ECO:0000256" key="5">
    <source>
        <dbReference type="ARBA" id="ARBA00023242"/>
    </source>
</evidence>
<evidence type="ECO:0000313" key="9">
    <source>
        <dbReference type="Proteomes" id="UP001364617"/>
    </source>
</evidence>
<dbReference type="PANTHER" id="PTHR35346:SF1">
    <property type="entry name" value="BEN DOMAIN-CONTAINING PROTEIN 6"/>
    <property type="match status" value="1"/>
</dbReference>
<dbReference type="AlphaFoldDB" id="A0AAN9DMV6"/>
<dbReference type="PANTHER" id="PTHR35346">
    <property type="entry name" value="BEN DOMAIN-CONTAINING PROTEIN 6"/>
    <property type="match status" value="1"/>
</dbReference>
<dbReference type="GO" id="GO:0045666">
    <property type="term" value="P:positive regulation of neuron differentiation"/>
    <property type="evidence" value="ECO:0007669"/>
    <property type="project" value="InterPro"/>
</dbReference>
<reference evidence="8 9" key="1">
    <citation type="submission" date="2024-02" db="EMBL/GenBank/DDBJ databases">
        <title>Chromosome-level genome assembly of the Eurasian Minnow (Phoxinus phoxinus).</title>
        <authorList>
            <person name="Oriowo T.O."/>
            <person name="Martin S."/>
            <person name="Stange M."/>
            <person name="Chrysostomakis Y."/>
            <person name="Brown T."/>
            <person name="Winkler S."/>
            <person name="Kukowka S."/>
            <person name="Myers E.W."/>
            <person name="Bohne A."/>
        </authorList>
    </citation>
    <scope>NUCLEOTIDE SEQUENCE [LARGE SCALE GENOMIC DNA]</scope>
    <source>
        <strain evidence="8">ZFMK-TIS-60720</strain>
        <tissue evidence="8">Whole Organism</tissue>
    </source>
</reference>
<dbReference type="InterPro" id="IPR018379">
    <property type="entry name" value="BEN_domain"/>
</dbReference>
<dbReference type="GO" id="GO:0005634">
    <property type="term" value="C:nucleus"/>
    <property type="evidence" value="ECO:0007669"/>
    <property type="project" value="UniProtKB-SubCell"/>
</dbReference>
<feature type="compositionally biased region" description="Low complexity" evidence="6">
    <location>
        <begin position="15"/>
        <end position="25"/>
    </location>
</feature>
<dbReference type="GO" id="GO:0045746">
    <property type="term" value="P:negative regulation of Notch signaling pathway"/>
    <property type="evidence" value="ECO:0007669"/>
    <property type="project" value="InterPro"/>
</dbReference>
<dbReference type="GO" id="GO:0003677">
    <property type="term" value="F:DNA binding"/>
    <property type="evidence" value="ECO:0007669"/>
    <property type="project" value="InterPro"/>
</dbReference>
<dbReference type="Proteomes" id="UP001364617">
    <property type="component" value="Unassembled WGS sequence"/>
</dbReference>
<name>A0AAN9DMV6_9TELE</name>
<comment type="subcellular location">
    <subcellularLocation>
        <location evidence="1">Nucleus</location>
    </subcellularLocation>
</comment>
<evidence type="ECO:0000256" key="1">
    <source>
        <dbReference type="ARBA" id="ARBA00004123"/>
    </source>
</evidence>
<comment type="caution">
    <text evidence="8">The sequence shown here is derived from an EMBL/GenBank/DDBJ whole genome shotgun (WGS) entry which is preliminary data.</text>
</comment>
<sequence>MTEPVQTLPGPTSDLPAPESSAVVPAPSSLLPLRLKETRSIDDCKKVRIGPNTSIGAEQFGHMKWTDAKKAAKDLLVAVFGRATLATHCYTGKRSNAFKDKEAKPQLEAQKVSDIISYIKNKFNIEASIIKKAISQKCADECKMSKRRHNDYV</sequence>
<dbReference type="Pfam" id="PF10523">
    <property type="entry name" value="BEN"/>
    <property type="match status" value="1"/>
</dbReference>
<accession>A0AAN9DMV6</accession>
<evidence type="ECO:0000256" key="2">
    <source>
        <dbReference type="ARBA" id="ARBA00022491"/>
    </source>
</evidence>
<keyword evidence="9" id="KW-1185">Reference proteome</keyword>
<dbReference type="SMART" id="SM01025">
    <property type="entry name" value="BEN"/>
    <property type="match status" value="1"/>
</dbReference>
<evidence type="ECO:0000256" key="6">
    <source>
        <dbReference type="SAM" id="MobiDB-lite"/>
    </source>
</evidence>